<reference evidence="2" key="1">
    <citation type="submission" date="2018-05" db="EMBL/GenBank/DDBJ databases">
        <authorList>
            <person name="Lanie J.A."/>
            <person name="Ng W.-L."/>
            <person name="Kazmierczak K.M."/>
            <person name="Andrzejewski T.M."/>
            <person name="Davidsen T.M."/>
            <person name="Wayne K.J."/>
            <person name="Tettelin H."/>
            <person name="Glass J.I."/>
            <person name="Rusch D."/>
            <person name="Podicherti R."/>
            <person name="Tsui H.-C.T."/>
            <person name="Winkler M.E."/>
        </authorList>
    </citation>
    <scope>NUCLEOTIDE SEQUENCE</scope>
</reference>
<feature type="compositionally biased region" description="Polar residues" evidence="1">
    <location>
        <begin position="7"/>
        <end position="24"/>
    </location>
</feature>
<dbReference type="AlphaFoldDB" id="A0A382JSX6"/>
<evidence type="ECO:0000313" key="2">
    <source>
        <dbReference type="EMBL" id="SVC14432.1"/>
    </source>
</evidence>
<feature type="region of interest" description="Disordered" evidence="1">
    <location>
        <begin position="1"/>
        <end position="24"/>
    </location>
</feature>
<proteinExistence type="predicted"/>
<dbReference type="EMBL" id="UINC01075846">
    <property type="protein sequence ID" value="SVC14432.1"/>
    <property type="molecule type" value="Genomic_DNA"/>
</dbReference>
<accession>A0A382JSX6</accession>
<evidence type="ECO:0000256" key="1">
    <source>
        <dbReference type="SAM" id="MobiDB-lite"/>
    </source>
</evidence>
<gene>
    <name evidence="2" type="ORF">METZ01_LOCUS267286</name>
</gene>
<sequence>LDKTVRQNRCSNFSTDNSTSGSGDAAFNSVTTSMKDLCLAAVNSDSAITSFDDAMTALTEGPFVNWTSTIDNGSNAIQVTGTQPWEKTYKLYYDNGTAVQYPSNSHWANDSRATDNTTFPGKWAVAGYLQEVMWNFKSNWNPNGLTASEIAPRCEFFTATDNISTYCSLMPTYVEAKSVLGDQSRLWSGGAMPYFVNTSDTRIIKRSSNGYLFDSPDSALTLYTRVFPKDTFNGSTTWSSSTTFTADQIFALIFTFFESRSQTPIPSSPIYGELDSLSDNQKAWLDWGVMSPSFMGDEKDMFRPLLNALDSISTLD</sequence>
<feature type="non-terminal residue" evidence="2">
    <location>
        <position position="1"/>
    </location>
</feature>
<name>A0A382JSX6_9ZZZZ</name>
<organism evidence="2">
    <name type="scientific">marine metagenome</name>
    <dbReference type="NCBI Taxonomy" id="408172"/>
    <lineage>
        <taxon>unclassified sequences</taxon>
        <taxon>metagenomes</taxon>
        <taxon>ecological metagenomes</taxon>
    </lineage>
</organism>
<protein>
    <submittedName>
        <fullName evidence="2">Uncharacterized protein</fullName>
    </submittedName>
</protein>